<keyword evidence="3" id="KW-0560">Oxidoreductase</keyword>
<dbReference type="Gene3D" id="3.40.50.720">
    <property type="entry name" value="NAD(P)-binding Rossmann-like Domain"/>
    <property type="match status" value="1"/>
</dbReference>
<gene>
    <name evidence="4" type="ORF">TDUB1175_LOCUS228</name>
</gene>
<dbReference type="PANTHER" id="PTHR43963">
    <property type="entry name" value="CARBONYL REDUCTASE 1-RELATED"/>
    <property type="match status" value="1"/>
</dbReference>
<dbReference type="AlphaFoldDB" id="A0A7R9VBI9"/>
<dbReference type="Pfam" id="PF13561">
    <property type="entry name" value="adh_short_C2"/>
    <property type="match status" value="1"/>
</dbReference>
<evidence type="ECO:0000256" key="2">
    <source>
        <dbReference type="ARBA" id="ARBA00022857"/>
    </source>
</evidence>
<evidence type="ECO:0000313" key="4">
    <source>
        <dbReference type="EMBL" id="CAD8290825.1"/>
    </source>
</evidence>
<dbReference type="SUPFAM" id="SSF51735">
    <property type="entry name" value="NAD(P)-binding Rossmann-fold domains"/>
    <property type="match status" value="1"/>
</dbReference>
<dbReference type="PRINTS" id="PR00081">
    <property type="entry name" value="GDHRDH"/>
</dbReference>
<sequence>MAFKGSDPTPFAQQCKPTLDVNFRATVDLTEKLLPLIRRGTDPRIVNVASSSGALRQIRSADLRDRFASPSLTMSDLKGLVDQFETDVLAGVHAKKGWGNSNYGMSKLALIAATKIWAREEAKNGVTVNCIDPGYCATDMSSHRGPRHPADGAKNAVLAATMENPPTGEYFSDMKVARW</sequence>
<evidence type="ECO:0000256" key="3">
    <source>
        <dbReference type="ARBA" id="ARBA00023002"/>
    </source>
</evidence>
<protein>
    <submittedName>
        <fullName evidence="4">Uncharacterized protein</fullName>
    </submittedName>
</protein>
<keyword evidence="2" id="KW-0521">NADP</keyword>
<dbReference type="InterPro" id="IPR036291">
    <property type="entry name" value="NAD(P)-bd_dom_sf"/>
</dbReference>
<organism evidence="4">
    <name type="scientific">Pseudictyota dubia</name>
    <dbReference type="NCBI Taxonomy" id="2749911"/>
    <lineage>
        <taxon>Eukaryota</taxon>
        <taxon>Sar</taxon>
        <taxon>Stramenopiles</taxon>
        <taxon>Ochrophyta</taxon>
        <taxon>Bacillariophyta</taxon>
        <taxon>Mediophyceae</taxon>
        <taxon>Biddulphiophycidae</taxon>
        <taxon>Eupodiscales</taxon>
        <taxon>Odontellaceae</taxon>
        <taxon>Pseudictyota</taxon>
    </lineage>
</organism>
<proteinExistence type="inferred from homology"/>
<name>A0A7R9VBI9_9STRA</name>
<dbReference type="EMBL" id="HBED01000393">
    <property type="protein sequence ID" value="CAD8290825.1"/>
    <property type="molecule type" value="Transcribed_RNA"/>
</dbReference>
<dbReference type="InterPro" id="IPR002347">
    <property type="entry name" value="SDR_fam"/>
</dbReference>
<comment type="similarity">
    <text evidence="1">Belongs to the short-chain dehydrogenases/reductases (SDR) family.</text>
</comment>
<dbReference type="GO" id="GO:0016491">
    <property type="term" value="F:oxidoreductase activity"/>
    <property type="evidence" value="ECO:0007669"/>
    <property type="project" value="UniProtKB-KW"/>
</dbReference>
<accession>A0A7R9VBI9</accession>
<evidence type="ECO:0000256" key="1">
    <source>
        <dbReference type="ARBA" id="ARBA00006484"/>
    </source>
</evidence>
<reference evidence="4" key="1">
    <citation type="submission" date="2021-01" db="EMBL/GenBank/DDBJ databases">
        <authorList>
            <person name="Corre E."/>
            <person name="Pelletier E."/>
            <person name="Niang G."/>
            <person name="Scheremetjew M."/>
            <person name="Finn R."/>
            <person name="Kale V."/>
            <person name="Holt S."/>
            <person name="Cochrane G."/>
            <person name="Meng A."/>
            <person name="Brown T."/>
            <person name="Cohen L."/>
        </authorList>
    </citation>
    <scope>NUCLEOTIDE SEQUENCE</scope>
    <source>
        <strain evidence="4">CCMP147</strain>
    </source>
</reference>
<dbReference type="PANTHER" id="PTHR43963:SF6">
    <property type="entry name" value="CHAIN DEHYDROGENASE FAMILY PROTEIN, PUTATIVE (AFU_ORTHOLOGUE AFUA_3G15350)-RELATED"/>
    <property type="match status" value="1"/>
</dbReference>